<sequence>MEVRASLQKVSGSSDSVTTLNSEEFVLVPQHGGDTSTKDDEKPELKIVSNGNEQLEKAMEEILRDSEKGQSSLPVDCPSSSEISDHSFGNISARQTNRPSLQLILDPSNTEISTPRPSSPSEIPEEDSVLFNKLTYLGCMKVSSPRNEVEALRAMATMKSSSQHPFPVTLYVPNVPEGSVRIIDQSNNMEIASFPIYKVLFCARGHDGTTESNCFAFTESSHGSEEFQIHVFSCEIKEAVSRILYSFCTAFKRSSRQVSDVKDSVIPTPDSDVFTFSVSLEVKEDDGKGNFSCDGRAYVITGIWNPNAPIFLALNEETPKDKRVYMTVAVDMVVTEVVEPVRFLLETVVRVYPANERFWYFSRKTFTETFFMRLKQSEGKGHTNAGDAIYEVVSLQRESEKEEPVTPTSGGGPLSPQEDEAEEGFIKRKFLYIIFAICFILLVKTVFKSLALSSIGLFVFLLIFKISLNTLVKVLYLEEKMETYSSILTGKSPWTEEPGRLLVWSVVALCLLWRLGKSAYEKAIINVNKIVKKTGSEGLEKVIKLYKHMEKFFFTFCVLYRHCYNLPLGCCTCCTLDTASFGFQADFLFVDLRLVFKLNRHFSKEDIQMANKHMKRCSTSLIIREMQIKTTMKKETQMYRTEFWTLWEKARVGWKGYSFQYSRLENSMDCIVLDYTGEFHGLVSQRAGILVVILELPVTKGYVPEMKETILFQASRGIESRHSLEKVTRNIEQHRLCVKQVFSNTTVQKDQFFSAQPSFNFMTAVTICSDFEDQEIKVTVSIVSPSICHEPFPCFTLYSQVKLTWYSRCLLDFLLLHSIPL</sequence>
<dbReference type="EMBL" id="VCEA01000003">
    <property type="protein sequence ID" value="KAB0341097.1"/>
    <property type="molecule type" value="Genomic_DNA"/>
</dbReference>
<proteinExistence type="predicted"/>
<reference evidence="4 5" key="1">
    <citation type="submission" date="2019-06" db="EMBL/GenBank/DDBJ databases">
        <title>Discovery of a novel chromosome fission-fusion reversal in muntjac.</title>
        <authorList>
            <person name="Mudd A.B."/>
            <person name="Bredeson J.V."/>
            <person name="Baum R."/>
            <person name="Hockemeyer D."/>
            <person name="Rokhsar D.S."/>
        </authorList>
    </citation>
    <scope>NUCLEOTIDE SEQUENCE [LARGE SCALE GENOMIC DNA]</scope>
    <source>
        <strain evidence="4">UTSW_UCB_Mm</strain>
        <tissue evidence="4">Fibroblast cell line</tissue>
    </source>
</reference>
<evidence type="ECO:0000256" key="2">
    <source>
        <dbReference type="SAM" id="Phobius"/>
    </source>
</evidence>
<feature type="transmembrane region" description="Helical" evidence="2">
    <location>
        <begin position="453"/>
        <end position="477"/>
    </location>
</feature>
<keyword evidence="2" id="KW-0812">Transmembrane</keyword>
<dbReference type="SMART" id="SM00462">
    <property type="entry name" value="PTB"/>
    <property type="match status" value="1"/>
</dbReference>
<accession>A0A5N3UWF7</accession>
<dbReference type="CDD" id="cd01211">
    <property type="entry name" value="PTB_Rab6GAP"/>
    <property type="match status" value="1"/>
</dbReference>
<dbReference type="Pfam" id="PF00640">
    <property type="entry name" value="PID"/>
    <property type="match status" value="1"/>
</dbReference>
<keyword evidence="5" id="KW-1185">Reference proteome</keyword>
<dbReference type="AlphaFoldDB" id="A0A5N3UWF7"/>
<protein>
    <recommendedName>
        <fullName evidence="3">PID domain-containing protein</fullName>
    </recommendedName>
</protein>
<dbReference type="FunFam" id="2.30.29.30:FF:000202">
    <property type="entry name" value="rab GTPase-activating protein 1-like isoform X1"/>
    <property type="match status" value="1"/>
</dbReference>
<feature type="region of interest" description="Disordered" evidence="1">
    <location>
        <begin position="1"/>
        <end position="44"/>
    </location>
</feature>
<dbReference type="SUPFAM" id="SSF50729">
    <property type="entry name" value="PH domain-like"/>
    <property type="match status" value="1"/>
</dbReference>
<name>A0A5N3UWF7_MUNMU</name>
<evidence type="ECO:0000256" key="1">
    <source>
        <dbReference type="SAM" id="MobiDB-lite"/>
    </source>
</evidence>
<feature type="region of interest" description="Disordered" evidence="1">
    <location>
        <begin position="63"/>
        <end position="125"/>
    </location>
</feature>
<keyword evidence="2" id="KW-0472">Membrane</keyword>
<dbReference type="InterPro" id="IPR011993">
    <property type="entry name" value="PH-like_dom_sf"/>
</dbReference>
<dbReference type="Pfam" id="PF12473">
    <property type="entry name" value="DUF3694"/>
    <property type="match status" value="1"/>
</dbReference>
<comment type="caution">
    <text evidence="4">The sequence shown here is derived from an EMBL/GenBank/DDBJ whole genome shotgun (WGS) entry which is preliminary data.</text>
</comment>
<feature type="domain" description="PID" evidence="3">
    <location>
        <begin position="136"/>
        <end position="251"/>
    </location>
</feature>
<gene>
    <name evidence="4" type="ORF">FD754_018023</name>
</gene>
<feature type="compositionally biased region" description="Low complexity" evidence="1">
    <location>
        <begin position="110"/>
        <end position="122"/>
    </location>
</feature>
<dbReference type="Gene3D" id="2.30.29.30">
    <property type="entry name" value="Pleckstrin-homology domain (PH domain)/Phosphotyrosine-binding domain (PTB)"/>
    <property type="match status" value="1"/>
</dbReference>
<dbReference type="InterPro" id="IPR006020">
    <property type="entry name" value="PTB/PI_dom"/>
</dbReference>
<evidence type="ECO:0000259" key="3">
    <source>
        <dbReference type="PROSITE" id="PS01179"/>
    </source>
</evidence>
<dbReference type="Proteomes" id="UP000326458">
    <property type="component" value="Unassembled WGS sequence"/>
</dbReference>
<evidence type="ECO:0000313" key="5">
    <source>
        <dbReference type="Proteomes" id="UP000326458"/>
    </source>
</evidence>
<organism evidence="4 5">
    <name type="scientific">Muntiacus muntjak</name>
    <name type="common">Barking deer</name>
    <name type="synonym">Indian muntjac</name>
    <dbReference type="NCBI Taxonomy" id="9888"/>
    <lineage>
        <taxon>Eukaryota</taxon>
        <taxon>Metazoa</taxon>
        <taxon>Chordata</taxon>
        <taxon>Craniata</taxon>
        <taxon>Vertebrata</taxon>
        <taxon>Euteleostomi</taxon>
        <taxon>Mammalia</taxon>
        <taxon>Eutheria</taxon>
        <taxon>Laurasiatheria</taxon>
        <taxon>Artiodactyla</taxon>
        <taxon>Ruminantia</taxon>
        <taxon>Pecora</taxon>
        <taxon>Cervidae</taxon>
        <taxon>Muntiacinae</taxon>
        <taxon>Muntiacus</taxon>
    </lineage>
</organism>
<dbReference type="PROSITE" id="PS01179">
    <property type="entry name" value="PID"/>
    <property type="match status" value="1"/>
</dbReference>
<keyword evidence="2" id="KW-1133">Transmembrane helix</keyword>
<feature type="compositionally biased region" description="Polar residues" evidence="1">
    <location>
        <begin position="69"/>
        <end position="100"/>
    </location>
</feature>
<evidence type="ECO:0000313" key="4">
    <source>
        <dbReference type="EMBL" id="KAB0341097.1"/>
    </source>
</evidence>
<feature type="transmembrane region" description="Helical" evidence="2">
    <location>
        <begin position="430"/>
        <end position="447"/>
    </location>
</feature>
<feature type="region of interest" description="Disordered" evidence="1">
    <location>
        <begin position="398"/>
        <end position="418"/>
    </location>
</feature>
<dbReference type="InterPro" id="IPR022164">
    <property type="entry name" value="Kinesin-like"/>
</dbReference>
<feature type="compositionally biased region" description="Polar residues" evidence="1">
    <location>
        <begin position="8"/>
        <end position="22"/>
    </location>
</feature>